<gene>
    <name evidence="1" type="ORF">GCM10012289_57140</name>
</gene>
<accession>A0A917Z7S3</accession>
<evidence type="ECO:0000313" key="1">
    <source>
        <dbReference type="EMBL" id="GGO77445.1"/>
    </source>
</evidence>
<comment type="caution">
    <text evidence="1">The sequence shown here is derived from an EMBL/GenBank/DDBJ whole genome shotgun (WGS) entry which is preliminary data.</text>
</comment>
<protein>
    <submittedName>
        <fullName evidence="1">Uncharacterized protein</fullName>
    </submittedName>
</protein>
<name>A0A917Z7S3_9ACTN</name>
<evidence type="ECO:0000313" key="2">
    <source>
        <dbReference type="Proteomes" id="UP000646523"/>
    </source>
</evidence>
<dbReference type="Proteomes" id="UP000646523">
    <property type="component" value="Unassembled WGS sequence"/>
</dbReference>
<sequence>MTWYGYRARWQGVEYAANPDPRPDGLWMRLRSPVPAEGFEEVEPGCFVRPVRADACEEAVFVTTVCVWRGEPFQVVGGIDDELLLEYIGGRVTVARRLELERVERGVHRCRVSLAEVVDLHEHVESLLC</sequence>
<dbReference type="EMBL" id="BMNH01000022">
    <property type="protein sequence ID" value="GGO77445.1"/>
    <property type="molecule type" value="Genomic_DNA"/>
</dbReference>
<keyword evidence="2" id="KW-1185">Reference proteome</keyword>
<dbReference type="RefSeq" id="WP_189127276.1">
    <property type="nucleotide sequence ID" value="NZ_BMNH01000022.1"/>
</dbReference>
<dbReference type="AlphaFoldDB" id="A0A917Z7S3"/>
<reference evidence="1" key="1">
    <citation type="journal article" date="2014" name="Int. J. Syst. Evol. Microbiol.">
        <title>Complete genome sequence of Corynebacterium casei LMG S-19264T (=DSM 44701T), isolated from a smear-ripened cheese.</title>
        <authorList>
            <consortium name="US DOE Joint Genome Institute (JGI-PGF)"/>
            <person name="Walter F."/>
            <person name="Albersmeier A."/>
            <person name="Kalinowski J."/>
            <person name="Ruckert C."/>
        </authorList>
    </citation>
    <scope>NUCLEOTIDE SEQUENCE</scope>
    <source>
        <strain evidence="1">CGMCC 4.7368</strain>
    </source>
</reference>
<proteinExistence type="predicted"/>
<reference evidence="1" key="2">
    <citation type="submission" date="2020-09" db="EMBL/GenBank/DDBJ databases">
        <authorList>
            <person name="Sun Q."/>
            <person name="Zhou Y."/>
        </authorList>
    </citation>
    <scope>NUCLEOTIDE SEQUENCE</scope>
    <source>
        <strain evidence="1">CGMCC 4.7368</strain>
    </source>
</reference>
<organism evidence="1 2">
    <name type="scientific">Nonomuraea cavernae</name>
    <dbReference type="NCBI Taxonomy" id="2045107"/>
    <lineage>
        <taxon>Bacteria</taxon>
        <taxon>Bacillati</taxon>
        <taxon>Actinomycetota</taxon>
        <taxon>Actinomycetes</taxon>
        <taxon>Streptosporangiales</taxon>
        <taxon>Streptosporangiaceae</taxon>
        <taxon>Nonomuraea</taxon>
    </lineage>
</organism>